<keyword evidence="1" id="KW-0472">Membrane</keyword>
<dbReference type="AlphaFoldDB" id="A0A250JX59"/>
<feature type="transmembrane region" description="Helical" evidence="1">
    <location>
        <begin position="177"/>
        <end position="195"/>
    </location>
</feature>
<dbReference type="Pfam" id="PF06197">
    <property type="entry name" value="DUF998"/>
    <property type="match status" value="1"/>
</dbReference>
<dbReference type="OrthoDB" id="679392at2"/>
<feature type="transmembrane region" description="Helical" evidence="1">
    <location>
        <begin position="50"/>
        <end position="70"/>
    </location>
</feature>
<keyword evidence="3" id="KW-1185">Reference proteome</keyword>
<gene>
    <name evidence="2" type="ORF">MYMAC_003826</name>
</gene>
<name>A0A250JX59_9BACT</name>
<keyword evidence="1" id="KW-0812">Transmembrane</keyword>
<dbReference type="RefSeq" id="WP_013940520.1">
    <property type="nucleotide sequence ID" value="NZ_CP022203.1"/>
</dbReference>
<keyword evidence="1" id="KW-1133">Transmembrane helix</keyword>
<dbReference type="KEGG" id="mmas:MYMAC_003826"/>
<dbReference type="Proteomes" id="UP000217343">
    <property type="component" value="Chromosome"/>
</dbReference>
<evidence type="ECO:0000313" key="2">
    <source>
        <dbReference type="EMBL" id="ATB48200.1"/>
    </source>
</evidence>
<feature type="transmembrane region" description="Helical" evidence="1">
    <location>
        <begin position="114"/>
        <end position="134"/>
    </location>
</feature>
<dbReference type="EMBL" id="CP022203">
    <property type="protein sequence ID" value="ATB48200.1"/>
    <property type="molecule type" value="Genomic_DNA"/>
</dbReference>
<sequence>MSLWVLVAAVLVGLLAAVPPWWFARRRPGYSHLRNTLSELGETGAPDATRVAWLAFAPLGLAVWGFVALLGGRLPDDAGTGLVLLSLLGVSYVGAAVFPCDAGAPFWGTWRNQAHNLVAAIGYFGAGAGLIELGRAFEDMAALSSLAALTSALGKGVLAGIFVLSFESPVRGLVQRLIEATVFGWMLLVGAWLVLGS</sequence>
<evidence type="ECO:0000256" key="1">
    <source>
        <dbReference type="SAM" id="Phobius"/>
    </source>
</evidence>
<protein>
    <submittedName>
        <fullName evidence="2">Membrane protein</fullName>
    </submittedName>
</protein>
<feature type="transmembrane region" description="Helical" evidence="1">
    <location>
        <begin position="82"/>
        <end position="108"/>
    </location>
</feature>
<evidence type="ECO:0000313" key="3">
    <source>
        <dbReference type="Proteomes" id="UP000217343"/>
    </source>
</evidence>
<organism evidence="2 3">
    <name type="scientific">Corallococcus macrosporus DSM 14697</name>
    <dbReference type="NCBI Taxonomy" id="1189310"/>
    <lineage>
        <taxon>Bacteria</taxon>
        <taxon>Pseudomonadati</taxon>
        <taxon>Myxococcota</taxon>
        <taxon>Myxococcia</taxon>
        <taxon>Myxococcales</taxon>
        <taxon>Cystobacterineae</taxon>
        <taxon>Myxococcaceae</taxon>
        <taxon>Corallococcus</taxon>
    </lineage>
</organism>
<dbReference type="InterPro" id="IPR009339">
    <property type="entry name" value="DUF998"/>
</dbReference>
<proteinExistence type="predicted"/>
<reference evidence="2 3" key="1">
    <citation type="submission" date="2017-06" db="EMBL/GenBank/DDBJ databases">
        <title>Sequencing and comparative analysis of myxobacterial genomes.</title>
        <authorList>
            <person name="Rupp O."/>
            <person name="Goesmann A."/>
            <person name="Sogaard-Andersen L."/>
        </authorList>
    </citation>
    <scope>NUCLEOTIDE SEQUENCE [LARGE SCALE GENOMIC DNA]</scope>
    <source>
        <strain evidence="2 3">DSM 14697</strain>
    </source>
</reference>
<feature type="transmembrane region" description="Helical" evidence="1">
    <location>
        <begin position="146"/>
        <end position="165"/>
    </location>
</feature>
<accession>A0A250JX59</accession>